<evidence type="ECO:0000256" key="3">
    <source>
        <dbReference type="ARBA" id="ARBA00022946"/>
    </source>
</evidence>
<gene>
    <name evidence="6" type="ORF">GSTUM_00011024001</name>
</gene>
<evidence type="ECO:0000256" key="1">
    <source>
        <dbReference type="ARBA" id="ARBA00004173"/>
    </source>
</evidence>
<evidence type="ECO:0000256" key="5">
    <source>
        <dbReference type="SAM" id="MobiDB-lite"/>
    </source>
</evidence>
<dbReference type="GO" id="GO:0051082">
    <property type="term" value="F:unfolded protein binding"/>
    <property type="evidence" value="ECO:0007669"/>
    <property type="project" value="EnsemblFungi"/>
</dbReference>
<evidence type="ECO:0000313" key="6">
    <source>
        <dbReference type="EMBL" id="CAZ85898.1"/>
    </source>
</evidence>
<feature type="region of interest" description="Disordered" evidence="5">
    <location>
        <begin position="79"/>
        <end position="137"/>
    </location>
</feature>
<feature type="compositionally biased region" description="Low complexity" evidence="5">
    <location>
        <begin position="106"/>
        <end position="123"/>
    </location>
</feature>
<comment type="similarity">
    <text evidence="2">Belongs to the ATP11 family.</text>
</comment>
<dbReference type="PANTHER" id="PTHR13126:SF0">
    <property type="entry name" value="ATP SYNTHASE MITOCHONDRIAL F1 COMPLEX ASSEMBLY FACTOR 1"/>
    <property type="match status" value="1"/>
</dbReference>
<dbReference type="STRING" id="656061.D5GMY5"/>
<evidence type="ECO:0000256" key="4">
    <source>
        <dbReference type="ARBA" id="ARBA00023128"/>
    </source>
</evidence>
<dbReference type="AlphaFoldDB" id="D5GMY5"/>
<keyword evidence="4" id="KW-0496">Mitochondrion</keyword>
<dbReference type="InParanoid" id="D5GMY5"/>
<feature type="compositionally biased region" description="Pro residues" evidence="5">
    <location>
        <begin position="95"/>
        <end position="105"/>
    </location>
</feature>
<dbReference type="eggNOG" id="KOG3281">
    <property type="taxonomic scope" value="Eukaryota"/>
</dbReference>
<dbReference type="EMBL" id="FN430361">
    <property type="protein sequence ID" value="CAZ85898.1"/>
    <property type="molecule type" value="Genomic_DNA"/>
</dbReference>
<dbReference type="HOGENOM" id="CLU_054226_1_0_1"/>
<protein>
    <submittedName>
        <fullName evidence="6">(Perigord truffle) hypothetical protein</fullName>
    </submittedName>
</protein>
<dbReference type="OMA" id="FLQWGFH"/>
<dbReference type="GO" id="GO:0005759">
    <property type="term" value="C:mitochondrial matrix"/>
    <property type="evidence" value="ECO:0007669"/>
    <property type="project" value="EnsemblFungi"/>
</dbReference>
<dbReference type="InterPro" id="IPR010591">
    <property type="entry name" value="ATP11"/>
</dbReference>
<proteinExistence type="inferred from homology"/>
<organism evidence="6 7">
    <name type="scientific">Tuber melanosporum (strain Mel28)</name>
    <name type="common">Perigord black truffle</name>
    <dbReference type="NCBI Taxonomy" id="656061"/>
    <lineage>
        <taxon>Eukaryota</taxon>
        <taxon>Fungi</taxon>
        <taxon>Dikarya</taxon>
        <taxon>Ascomycota</taxon>
        <taxon>Pezizomycotina</taxon>
        <taxon>Pezizomycetes</taxon>
        <taxon>Pezizales</taxon>
        <taxon>Tuberaceae</taxon>
        <taxon>Tuber</taxon>
    </lineage>
</organism>
<dbReference type="PANTHER" id="PTHR13126">
    <property type="entry name" value="CHAPERONE ATP11"/>
    <property type="match status" value="1"/>
</dbReference>
<sequence length="322" mass="36064">MASVIRPFITRRVIVPQFKIAPRIQRRNAQVLNVRFLQTPTAPLVLEKYREKLEAKLKSEGLGSLEELREVYRDRIENVRKESAPPRSPIDPLLQDPPPPPPSPQPSSSVETASASSPSSVQTGGARSTDAPPPGVKTLSSFVDVDRLTAHSDPKEIEFIWRARFLDDKNSLCAVIPKDTYASLEESACQYPMFILPLPRDNGAEMHFLQWTFPTPRTSTIIFASLAEYKLRGEFAVPHTTFSHHLELAEDKGIVLAQGAVTPDRGVTANDARWLVMALQRFYGALDSEESGVRRKRLLEMFSKGDDGFKVESLIEEVEKWG</sequence>
<keyword evidence="3" id="KW-0809">Transit peptide</keyword>
<reference evidence="6 7" key="1">
    <citation type="journal article" date="2010" name="Nature">
        <title>Perigord black truffle genome uncovers evolutionary origins and mechanisms of symbiosis.</title>
        <authorList>
            <person name="Martin F."/>
            <person name="Kohler A."/>
            <person name="Murat C."/>
            <person name="Balestrini R."/>
            <person name="Coutinho P.M."/>
            <person name="Jaillon O."/>
            <person name="Montanini B."/>
            <person name="Morin E."/>
            <person name="Noel B."/>
            <person name="Percudani R."/>
            <person name="Porcel B."/>
            <person name="Rubini A."/>
            <person name="Amicucci A."/>
            <person name="Amselem J."/>
            <person name="Anthouard V."/>
            <person name="Arcioni S."/>
            <person name="Artiguenave F."/>
            <person name="Aury J.M."/>
            <person name="Ballario P."/>
            <person name="Bolchi A."/>
            <person name="Brenna A."/>
            <person name="Brun A."/>
            <person name="Buee M."/>
            <person name="Cantarel B."/>
            <person name="Chevalier G."/>
            <person name="Couloux A."/>
            <person name="Da Silva C."/>
            <person name="Denoeud F."/>
            <person name="Duplessis S."/>
            <person name="Ghignone S."/>
            <person name="Hilselberger B."/>
            <person name="Iotti M."/>
            <person name="Marcais B."/>
            <person name="Mello A."/>
            <person name="Miranda M."/>
            <person name="Pacioni G."/>
            <person name="Quesneville H."/>
            <person name="Riccioni C."/>
            <person name="Ruotolo R."/>
            <person name="Splivallo R."/>
            <person name="Stocchi V."/>
            <person name="Tisserant E."/>
            <person name="Viscomi A.R."/>
            <person name="Zambonelli A."/>
            <person name="Zampieri E."/>
            <person name="Henrissat B."/>
            <person name="Lebrun M.H."/>
            <person name="Paolocci F."/>
            <person name="Bonfante P."/>
            <person name="Ottonello S."/>
            <person name="Wincker P."/>
        </authorList>
    </citation>
    <scope>NUCLEOTIDE SEQUENCE [LARGE SCALE GENOMIC DNA]</scope>
    <source>
        <strain evidence="6 7">Mel28</strain>
    </source>
</reference>
<dbReference type="FunCoup" id="D5GMY5">
    <property type="interactions" value="289"/>
</dbReference>
<name>D5GMY5_TUBMM</name>
<keyword evidence="7" id="KW-1185">Reference proteome</keyword>
<dbReference type="KEGG" id="tml:GSTUM_00011024001"/>
<evidence type="ECO:0000256" key="2">
    <source>
        <dbReference type="ARBA" id="ARBA00009116"/>
    </source>
</evidence>
<comment type="subcellular location">
    <subcellularLocation>
        <location evidence="1">Mitochondrion</location>
    </subcellularLocation>
</comment>
<dbReference type="GO" id="GO:0033615">
    <property type="term" value="P:mitochondrial proton-transporting ATP synthase complex assembly"/>
    <property type="evidence" value="ECO:0007669"/>
    <property type="project" value="EnsemblFungi"/>
</dbReference>
<accession>D5GMY5</accession>
<dbReference type="Proteomes" id="UP000006911">
    <property type="component" value="Unassembled WGS sequence"/>
</dbReference>
<dbReference type="Pfam" id="PF06644">
    <property type="entry name" value="ATP11"/>
    <property type="match status" value="1"/>
</dbReference>
<dbReference type="RefSeq" id="XP_002841707.1">
    <property type="nucleotide sequence ID" value="XM_002841661.1"/>
</dbReference>
<dbReference type="GeneID" id="9183466"/>
<evidence type="ECO:0000313" key="7">
    <source>
        <dbReference type="Proteomes" id="UP000006911"/>
    </source>
</evidence>